<organism evidence="1 2">
    <name type="scientific">Camellia sinensis</name>
    <name type="common">Tea plant</name>
    <name type="synonym">Thea sinensis</name>
    <dbReference type="NCBI Taxonomy" id="4442"/>
    <lineage>
        <taxon>Eukaryota</taxon>
        <taxon>Viridiplantae</taxon>
        <taxon>Streptophyta</taxon>
        <taxon>Embryophyta</taxon>
        <taxon>Tracheophyta</taxon>
        <taxon>Spermatophyta</taxon>
        <taxon>Magnoliopsida</taxon>
        <taxon>eudicotyledons</taxon>
        <taxon>Gunneridae</taxon>
        <taxon>Pentapetalae</taxon>
        <taxon>asterids</taxon>
        <taxon>Ericales</taxon>
        <taxon>Theaceae</taxon>
        <taxon>Camellia</taxon>
    </lineage>
</organism>
<evidence type="ECO:0000313" key="2">
    <source>
        <dbReference type="Proteomes" id="UP000593564"/>
    </source>
</evidence>
<protein>
    <submittedName>
        <fullName evidence="1">Uncharacterized protein</fullName>
    </submittedName>
</protein>
<reference evidence="1 2" key="2">
    <citation type="submission" date="2020-07" db="EMBL/GenBank/DDBJ databases">
        <title>Genome assembly of wild tea tree DASZ reveals pedigree and selection history of tea varieties.</title>
        <authorList>
            <person name="Zhang W."/>
        </authorList>
    </citation>
    <scope>NUCLEOTIDE SEQUENCE [LARGE SCALE GENOMIC DNA]</scope>
    <source>
        <strain evidence="2">cv. G240</strain>
        <tissue evidence="1">Leaf</tissue>
    </source>
</reference>
<comment type="caution">
    <text evidence="1">The sequence shown here is derived from an EMBL/GenBank/DDBJ whole genome shotgun (WGS) entry which is preliminary data.</text>
</comment>
<reference evidence="2" key="1">
    <citation type="journal article" date="2020" name="Nat. Commun.">
        <title>Genome assembly of wild tea tree DASZ reveals pedigree and selection history of tea varieties.</title>
        <authorList>
            <person name="Zhang W."/>
            <person name="Zhang Y."/>
            <person name="Qiu H."/>
            <person name="Guo Y."/>
            <person name="Wan H."/>
            <person name="Zhang X."/>
            <person name="Scossa F."/>
            <person name="Alseekh S."/>
            <person name="Zhang Q."/>
            <person name="Wang P."/>
            <person name="Xu L."/>
            <person name="Schmidt M.H."/>
            <person name="Jia X."/>
            <person name="Li D."/>
            <person name="Zhu A."/>
            <person name="Guo F."/>
            <person name="Chen W."/>
            <person name="Ni D."/>
            <person name="Usadel B."/>
            <person name="Fernie A.R."/>
            <person name="Wen W."/>
        </authorList>
    </citation>
    <scope>NUCLEOTIDE SEQUENCE [LARGE SCALE GENOMIC DNA]</scope>
    <source>
        <strain evidence="2">cv. G240</strain>
    </source>
</reference>
<gene>
    <name evidence="1" type="ORF">HYC85_030295</name>
</gene>
<sequence>MPMSTSIDARVHKNSCRYYLGKMDWKGSYIIHNSWEITTLNRITTTTTRAGCEKPYLRRDVLKTIQGSNAFVDKFCQAHAILHQLDSAGHNLPAHLHYNSTTDRRRYNLPTEDEIAIVIAGDGTEVNGMRDIILHF</sequence>
<dbReference type="Proteomes" id="UP000593564">
    <property type="component" value="Unassembled WGS sequence"/>
</dbReference>
<dbReference type="AlphaFoldDB" id="A0A7J7G472"/>
<dbReference type="EMBL" id="JACBKZ010000014">
    <property type="protein sequence ID" value="KAF5934124.1"/>
    <property type="molecule type" value="Genomic_DNA"/>
</dbReference>
<evidence type="ECO:0000313" key="1">
    <source>
        <dbReference type="EMBL" id="KAF5934124.1"/>
    </source>
</evidence>
<proteinExistence type="predicted"/>
<keyword evidence="2" id="KW-1185">Reference proteome</keyword>
<accession>A0A7J7G472</accession>
<name>A0A7J7G472_CAMSI</name>